<feature type="domain" description="Glycosyl transferase CAP10" evidence="1">
    <location>
        <begin position="2"/>
        <end position="83"/>
    </location>
</feature>
<evidence type="ECO:0000313" key="2">
    <source>
        <dbReference type="EMBL" id="KAL3794172.1"/>
    </source>
</evidence>
<dbReference type="AlphaFoldDB" id="A0ABD3Q1L5"/>
<dbReference type="EMBL" id="JABMIG020000083">
    <property type="protein sequence ID" value="KAL3794172.1"/>
    <property type="molecule type" value="Genomic_DNA"/>
</dbReference>
<name>A0ABD3Q1L5_9STRA</name>
<evidence type="ECO:0000313" key="3">
    <source>
        <dbReference type="Proteomes" id="UP001516023"/>
    </source>
</evidence>
<sequence>MFIEPDYVDYFYEDLIPNLHYIPASLENITDVARYVVDPNNDEEMRNVVKAANSWCTRTVTEEVLVRDAMFQLEELESALVAYNERTNWMDDWSQFMMAGVVDDWVECSVDT</sequence>
<organism evidence="2 3">
    <name type="scientific">Cyclotella cryptica</name>
    <dbReference type="NCBI Taxonomy" id="29204"/>
    <lineage>
        <taxon>Eukaryota</taxon>
        <taxon>Sar</taxon>
        <taxon>Stramenopiles</taxon>
        <taxon>Ochrophyta</taxon>
        <taxon>Bacillariophyta</taxon>
        <taxon>Coscinodiscophyceae</taxon>
        <taxon>Thalassiosirophycidae</taxon>
        <taxon>Stephanodiscales</taxon>
        <taxon>Stephanodiscaceae</taxon>
        <taxon>Cyclotella</taxon>
    </lineage>
</organism>
<evidence type="ECO:0000259" key="1">
    <source>
        <dbReference type="Pfam" id="PF05686"/>
    </source>
</evidence>
<dbReference type="InterPro" id="IPR006598">
    <property type="entry name" value="CAP10"/>
</dbReference>
<gene>
    <name evidence="2" type="ORF">HJC23_012879</name>
</gene>
<protein>
    <recommendedName>
        <fullName evidence="1">Glycosyl transferase CAP10 domain-containing protein</fullName>
    </recommendedName>
</protein>
<keyword evidence="3" id="KW-1185">Reference proteome</keyword>
<reference evidence="2 3" key="1">
    <citation type="journal article" date="2020" name="G3 (Bethesda)">
        <title>Improved Reference Genome for Cyclotella cryptica CCMP332, a Model for Cell Wall Morphogenesis, Salinity Adaptation, and Lipid Production in Diatoms (Bacillariophyta).</title>
        <authorList>
            <person name="Roberts W.R."/>
            <person name="Downey K.M."/>
            <person name="Ruck E.C."/>
            <person name="Traller J.C."/>
            <person name="Alverson A.J."/>
        </authorList>
    </citation>
    <scope>NUCLEOTIDE SEQUENCE [LARGE SCALE GENOMIC DNA]</scope>
    <source>
        <strain evidence="2 3">CCMP332</strain>
    </source>
</reference>
<proteinExistence type="predicted"/>
<accession>A0ABD3Q1L5</accession>
<dbReference type="Pfam" id="PF05686">
    <property type="entry name" value="Glyco_transf_90"/>
    <property type="match status" value="1"/>
</dbReference>
<dbReference type="Proteomes" id="UP001516023">
    <property type="component" value="Unassembled WGS sequence"/>
</dbReference>
<comment type="caution">
    <text evidence="2">The sequence shown here is derived from an EMBL/GenBank/DDBJ whole genome shotgun (WGS) entry which is preliminary data.</text>
</comment>